<reference evidence="3 4" key="1">
    <citation type="journal article" date="2010" name="Proc. Natl. Acad. Sci. U.S.A.">
        <title>Insights into evolution of multicellular fungi from the assembled chromosomes of the mushroom Coprinopsis cinerea (Coprinus cinereus).</title>
        <authorList>
            <person name="Stajich J.E."/>
            <person name="Wilke S.K."/>
            <person name="Ahren D."/>
            <person name="Au C.H."/>
            <person name="Birren B.W."/>
            <person name="Borodovsky M."/>
            <person name="Burns C."/>
            <person name="Canback B."/>
            <person name="Casselton L.A."/>
            <person name="Cheng C.K."/>
            <person name="Deng J."/>
            <person name="Dietrich F.S."/>
            <person name="Fargo D.C."/>
            <person name="Farman M.L."/>
            <person name="Gathman A.C."/>
            <person name="Goldberg J."/>
            <person name="Guigo R."/>
            <person name="Hoegger P.J."/>
            <person name="Hooker J.B."/>
            <person name="Huggins A."/>
            <person name="James T.Y."/>
            <person name="Kamada T."/>
            <person name="Kilaru S."/>
            <person name="Kodira C."/>
            <person name="Kues U."/>
            <person name="Kupfer D."/>
            <person name="Kwan H.S."/>
            <person name="Lomsadze A."/>
            <person name="Li W."/>
            <person name="Lilly W.W."/>
            <person name="Ma L.J."/>
            <person name="Mackey A.J."/>
            <person name="Manning G."/>
            <person name="Martin F."/>
            <person name="Muraguchi H."/>
            <person name="Natvig D.O."/>
            <person name="Palmerini H."/>
            <person name="Ramesh M.A."/>
            <person name="Rehmeyer C.J."/>
            <person name="Roe B.A."/>
            <person name="Shenoy N."/>
            <person name="Stanke M."/>
            <person name="Ter-Hovhannisyan V."/>
            <person name="Tunlid A."/>
            <person name="Velagapudi R."/>
            <person name="Vision T.J."/>
            <person name="Zeng Q."/>
            <person name="Zolan M.E."/>
            <person name="Pukkila P.J."/>
        </authorList>
    </citation>
    <scope>NUCLEOTIDE SEQUENCE [LARGE SCALE GENOMIC DNA]</scope>
    <source>
        <strain evidence="4">Okayama-7 / 130 / ATCC MYA-4618 / FGSC 9003</strain>
    </source>
</reference>
<feature type="domain" description="ASX DEUBAD" evidence="2">
    <location>
        <begin position="31"/>
        <end position="175"/>
    </location>
</feature>
<dbReference type="eggNOG" id="ENOG502SJPC">
    <property type="taxonomic scope" value="Eukaryota"/>
</dbReference>
<dbReference type="KEGG" id="cci:CC1G_12333"/>
<gene>
    <name evidence="3" type="ORF">CC1G_12333</name>
</gene>
<evidence type="ECO:0000313" key="4">
    <source>
        <dbReference type="Proteomes" id="UP000001861"/>
    </source>
</evidence>
<dbReference type="Proteomes" id="UP000001861">
    <property type="component" value="Unassembled WGS sequence"/>
</dbReference>
<evidence type="ECO:0000256" key="1">
    <source>
        <dbReference type="SAM" id="MobiDB-lite"/>
    </source>
</evidence>
<sequence>MSDRPRRSTRQAARPVPVASTSSPSRPKRVSQPIEPAEQLRILLESPKSILTKVDVADVFNLAAWEMLSAESRAALAKLLPPTAFVDYTPSLDASHPASSDMMVIDTDPNASRPVNPSAIFNNPHFLAAAQTFQDHLFSGWLSPPHLEKVQVFQKRIEEGSLAAPWKDEVWLEENAETTQALSSASSTTLAGFVESSSLFRPAKKLLTRVFDLHRMSSHGVSRGAAQIKLTTLVKEGTIQEGDILAYRRTFTTLNITVEKDAIIHSIDPKTHSLTVLTEGGTAKDVPSYLLDSLPQNPSLPTKLTNITSPSTLETGLLDTDGRVEKSARPNGNAWKAITVWRRRTGVDAIPGDKRGGRENHGTLFYLRSVYYNEH</sequence>
<dbReference type="VEuPathDB" id="FungiDB:CC1G_12333"/>
<evidence type="ECO:0000259" key="2">
    <source>
        <dbReference type="Pfam" id="PF13919"/>
    </source>
</evidence>
<dbReference type="RefSeq" id="XP_001838383.1">
    <property type="nucleotide sequence ID" value="XM_001838331.1"/>
</dbReference>
<dbReference type="InterPro" id="IPR028020">
    <property type="entry name" value="ASX_DEUBAD_dom"/>
</dbReference>
<keyword evidence="4" id="KW-1185">Reference proteome</keyword>
<accession>A8P2Q8</accession>
<comment type="caution">
    <text evidence="3">The sequence shown here is derived from an EMBL/GenBank/DDBJ whole genome shotgun (WGS) entry which is preliminary data.</text>
</comment>
<name>A8P2Q8_COPC7</name>
<dbReference type="GeneID" id="6014967"/>
<dbReference type="EMBL" id="AACS02000013">
    <property type="protein sequence ID" value="EAU83430.1"/>
    <property type="molecule type" value="Genomic_DNA"/>
</dbReference>
<dbReference type="Pfam" id="PF13919">
    <property type="entry name" value="ASXH"/>
    <property type="match status" value="1"/>
</dbReference>
<dbReference type="AlphaFoldDB" id="A8P2Q8"/>
<proteinExistence type="predicted"/>
<dbReference type="STRING" id="240176.A8P2Q8"/>
<organism evidence="3 4">
    <name type="scientific">Coprinopsis cinerea (strain Okayama-7 / 130 / ATCC MYA-4618 / FGSC 9003)</name>
    <name type="common">Inky cap fungus</name>
    <name type="synonym">Hormographiella aspergillata</name>
    <dbReference type="NCBI Taxonomy" id="240176"/>
    <lineage>
        <taxon>Eukaryota</taxon>
        <taxon>Fungi</taxon>
        <taxon>Dikarya</taxon>
        <taxon>Basidiomycota</taxon>
        <taxon>Agaricomycotina</taxon>
        <taxon>Agaricomycetes</taxon>
        <taxon>Agaricomycetidae</taxon>
        <taxon>Agaricales</taxon>
        <taxon>Agaricineae</taxon>
        <taxon>Psathyrellaceae</taxon>
        <taxon>Coprinopsis</taxon>
    </lineage>
</organism>
<dbReference type="OrthoDB" id="2289918at2759"/>
<dbReference type="OMA" id="DHLYSGW"/>
<feature type="region of interest" description="Disordered" evidence="1">
    <location>
        <begin position="1"/>
        <end position="34"/>
    </location>
</feature>
<evidence type="ECO:0000313" key="3">
    <source>
        <dbReference type="EMBL" id="EAU83430.1"/>
    </source>
</evidence>
<dbReference type="InParanoid" id="A8P2Q8"/>
<protein>
    <recommendedName>
        <fullName evidence="2">ASX DEUBAD domain-containing protein</fullName>
    </recommendedName>
</protein>